<keyword evidence="3" id="KW-1185">Reference proteome</keyword>
<feature type="transmembrane region" description="Helical" evidence="1">
    <location>
        <begin position="7"/>
        <end position="27"/>
    </location>
</feature>
<dbReference type="RefSeq" id="WP_212780170.1">
    <property type="nucleotide sequence ID" value="NZ_BMAY01000002.1"/>
</dbReference>
<feature type="transmembrane region" description="Helical" evidence="1">
    <location>
        <begin position="74"/>
        <end position="93"/>
    </location>
</feature>
<dbReference type="EMBL" id="BMAY01000002">
    <property type="protein sequence ID" value="GFZ26467.1"/>
    <property type="molecule type" value="Genomic_DNA"/>
</dbReference>
<dbReference type="AlphaFoldDB" id="A0A916QI56"/>
<keyword evidence="1" id="KW-1133">Transmembrane helix</keyword>
<proteinExistence type="predicted"/>
<name>A0A916QI56_9LACO</name>
<comment type="caution">
    <text evidence="2">The sequence shown here is derived from an EMBL/GenBank/DDBJ whole genome shotgun (WGS) entry which is preliminary data.</text>
</comment>
<keyword evidence="1" id="KW-0812">Transmembrane</keyword>
<sequence>MKICKYVLRGLLTIAILFLLIVMGLNLSDYINSAKEMGWNDFVPTIIGHVIGIVMLLVELYLTYSSHTLITKTFLAMFSAFILLIAVGFFSQIAFGGGVLVQNLLVLIFLLLLAEVNQRLA</sequence>
<gene>
    <name evidence="2" type="ORF">LCB40_03470</name>
</gene>
<protein>
    <submittedName>
        <fullName evidence="2">Uncharacterized protein</fullName>
    </submittedName>
</protein>
<keyword evidence="1" id="KW-0472">Membrane</keyword>
<evidence type="ECO:0000313" key="3">
    <source>
        <dbReference type="Proteomes" id="UP000677218"/>
    </source>
</evidence>
<evidence type="ECO:0000313" key="2">
    <source>
        <dbReference type="EMBL" id="GFZ26467.1"/>
    </source>
</evidence>
<feature type="transmembrane region" description="Helical" evidence="1">
    <location>
        <begin position="99"/>
        <end position="116"/>
    </location>
</feature>
<organism evidence="2 3">
    <name type="scientific">Lactobacillus corticis</name>
    <dbReference type="NCBI Taxonomy" id="2201249"/>
    <lineage>
        <taxon>Bacteria</taxon>
        <taxon>Bacillati</taxon>
        <taxon>Bacillota</taxon>
        <taxon>Bacilli</taxon>
        <taxon>Lactobacillales</taxon>
        <taxon>Lactobacillaceae</taxon>
        <taxon>Lactobacillus</taxon>
    </lineage>
</organism>
<dbReference type="Proteomes" id="UP000677218">
    <property type="component" value="Unassembled WGS sequence"/>
</dbReference>
<accession>A0A916QI56</accession>
<feature type="transmembrane region" description="Helical" evidence="1">
    <location>
        <begin position="42"/>
        <end position="62"/>
    </location>
</feature>
<evidence type="ECO:0000256" key="1">
    <source>
        <dbReference type="SAM" id="Phobius"/>
    </source>
</evidence>
<reference evidence="2" key="1">
    <citation type="submission" date="2020-08" db="EMBL/GenBank/DDBJ databases">
        <title>Taxonomic study for Lactobacillus species isolated from hardwood bark.</title>
        <authorList>
            <person name="Tohno M."/>
            <person name="Tanizawa Y."/>
        </authorList>
    </citation>
    <scope>NUCLEOTIDE SEQUENCE</scope>
    <source>
        <strain evidence="2">B40</strain>
    </source>
</reference>